<dbReference type="EMBL" id="KQ981732">
    <property type="protein sequence ID" value="KYN36570.1"/>
    <property type="molecule type" value="Genomic_DNA"/>
</dbReference>
<evidence type="ECO:0000313" key="3">
    <source>
        <dbReference type="Proteomes" id="UP000078541"/>
    </source>
</evidence>
<keyword evidence="1" id="KW-0732">Signal</keyword>
<accession>A0A151JUN2</accession>
<dbReference type="InterPro" id="IPR031751">
    <property type="entry name" value="DUF4735"/>
</dbReference>
<organism evidence="2 3">
    <name type="scientific">Trachymyrmex septentrionalis</name>
    <dbReference type="NCBI Taxonomy" id="34720"/>
    <lineage>
        <taxon>Eukaryota</taxon>
        <taxon>Metazoa</taxon>
        <taxon>Ecdysozoa</taxon>
        <taxon>Arthropoda</taxon>
        <taxon>Hexapoda</taxon>
        <taxon>Insecta</taxon>
        <taxon>Pterygota</taxon>
        <taxon>Neoptera</taxon>
        <taxon>Endopterygota</taxon>
        <taxon>Hymenoptera</taxon>
        <taxon>Apocrita</taxon>
        <taxon>Aculeata</taxon>
        <taxon>Formicoidea</taxon>
        <taxon>Formicidae</taxon>
        <taxon>Myrmicinae</taxon>
        <taxon>Trachymyrmex</taxon>
    </lineage>
</organism>
<dbReference type="GO" id="GO:0016020">
    <property type="term" value="C:membrane"/>
    <property type="evidence" value="ECO:0007669"/>
    <property type="project" value="TreeGrafter"/>
</dbReference>
<dbReference type="PANTHER" id="PTHR33539:SF1">
    <property type="entry name" value="UPF0764 PROTEIN C16ORF89"/>
    <property type="match status" value="1"/>
</dbReference>
<dbReference type="Proteomes" id="UP000078541">
    <property type="component" value="Unassembled WGS sequence"/>
</dbReference>
<keyword evidence="3" id="KW-1185">Reference proteome</keyword>
<gene>
    <name evidence="2" type="ORF">ALC56_09057</name>
</gene>
<sequence>METRIPGFSSILRILLLFACFSLRTEAAFNPESFQQKLIALQKILDYVNNRPEQMNLDAAFGVTLTEANLVAALLHENVQYLEDKFFIALKEMVVLSDLTRKHLMKIIAPKNETKFLMLSILNNPNQWIKPISWTKVFSKSRSHPHRLLNYQEVVRSIWHGTPTETESDQCLIEIMRSSLKEECEIPVACVATLIKEDDTTGYPLTHRLLIVQVAKVLGCEEVIDKTASLSSLVSTYCTKIFQDLINLEAWNFPNVTRDLMLEQVVLCGMEGYYEFVDKHYEDIILSWPHWSGCFGVIEFSNEHQITRRSSSITDFGCDNHTTSLAAASLAVFIRENIENALSQP</sequence>
<dbReference type="STRING" id="34720.A0A151JUN2"/>
<evidence type="ECO:0000313" key="2">
    <source>
        <dbReference type="EMBL" id="KYN36570.1"/>
    </source>
</evidence>
<protein>
    <submittedName>
        <fullName evidence="2">UPF0764 protein C16orf89 like protein</fullName>
    </submittedName>
</protein>
<dbReference type="GO" id="GO:0005829">
    <property type="term" value="C:cytosol"/>
    <property type="evidence" value="ECO:0007669"/>
    <property type="project" value="TreeGrafter"/>
</dbReference>
<feature type="signal peptide" evidence="1">
    <location>
        <begin position="1"/>
        <end position="27"/>
    </location>
</feature>
<evidence type="ECO:0000256" key="1">
    <source>
        <dbReference type="SAM" id="SignalP"/>
    </source>
</evidence>
<dbReference type="Pfam" id="PF15882">
    <property type="entry name" value="DUF4735"/>
    <property type="match status" value="1"/>
</dbReference>
<dbReference type="PANTHER" id="PTHR33539">
    <property type="entry name" value="UPF0764 PROTEIN C16ORF89"/>
    <property type="match status" value="1"/>
</dbReference>
<name>A0A151JUN2_9HYME</name>
<reference evidence="2 3" key="1">
    <citation type="submission" date="2016-03" db="EMBL/GenBank/DDBJ databases">
        <title>Trachymyrmex septentrionalis WGS genome.</title>
        <authorList>
            <person name="Nygaard S."/>
            <person name="Hu H."/>
            <person name="Boomsma J."/>
            <person name="Zhang G."/>
        </authorList>
    </citation>
    <scope>NUCLEOTIDE SEQUENCE [LARGE SCALE GENOMIC DNA]</scope>
    <source>
        <strain evidence="2">Tsep2-gDNA-1</strain>
        <tissue evidence="2">Whole body</tissue>
    </source>
</reference>
<feature type="chain" id="PRO_5007583005" evidence="1">
    <location>
        <begin position="28"/>
        <end position="345"/>
    </location>
</feature>
<dbReference type="AlphaFoldDB" id="A0A151JUN2"/>
<dbReference type="OrthoDB" id="5949187at2759"/>
<proteinExistence type="predicted"/>